<organism evidence="1 2">
    <name type="scientific">Candidatus Ordinivivax streblomastigis</name>
    <dbReference type="NCBI Taxonomy" id="2540710"/>
    <lineage>
        <taxon>Bacteria</taxon>
        <taxon>Pseudomonadati</taxon>
        <taxon>Bacteroidota</taxon>
        <taxon>Bacteroidia</taxon>
        <taxon>Bacteroidales</taxon>
        <taxon>Candidatus Ordinivivax</taxon>
    </lineage>
</organism>
<dbReference type="Proteomes" id="UP000324575">
    <property type="component" value="Unassembled WGS sequence"/>
</dbReference>
<evidence type="ECO:0000313" key="1">
    <source>
        <dbReference type="EMBL" id="KAA6302893.1"/>
    </source>
</evidence>
<protein>
    <submittedName>
        <fullName evidence="1">Uncharacterized protein</fullName>
    </submittedName>
</protein>
<dbReference type="AlphaFoldDB" id="A0A5M8P358"/>
<gene>
    <name evidence="1" type="ORF">EZS26_001063</name>
</gene>
<sequence length="39" mass="4896">MIKNRNKIDCALADDYEKDYVKFLVIVMWKRIYKRPDFR</sequence>
<comment type="caution">
    <text evidence="1">The sequence shown here is derived from an EMBL/GenBank/DDBJ whole genome shotgun (WGS) entry which is preliminary data.</text>
</comment>
<accession>A0A5M8P358</accession>
<reference evidence="1 2" key="1">
    <citation type="submission" date="2019-03" db="EMBL/GenBank/DDBJ databases">
        <title>Single cell metagenomics reveals metabolic interactions within the superorganism composed of flagellate Streblomastix strix and complex community of Bacteroidetes bacteria on its surface.</title>
        <authorList>
            <person name="Treitli S.C."/>
            <person name="Kolisko M."/>
            <person name="Husnik F."/>
            <person name="Keeling P."/>
            <person name="Hampl V."/>
        </authorList>
    </citation>
    <scope>NUCLEOTIDE SEQUENCE [LARGE SCALE GENOMIC DNA]</scope>
    <source>
        <strain evidence="1">St1</strain>
    </source>
</reference>
<evidence type="ECO:0000313" key="2">
    <source>
        <dbReference type="Proteomes" id="UP000324575"/>
    </source>
</evidence>
<proteinExistence type="predicted"/>
<name>A0A5M8P358_9BACT</name>
<dbReference type="EMBL" id="SNRX01000005">
    <property type="protein sequence ID" value="KAA6302893.1"/>
    <property type="molecule type" value="Genomic_DNA"/>
</dbReference>